<comment type="caution">
    <text evidence="1">The sequence shown here is derived from an EMBL/GenBank/DDBJ whole genome shotgun (WGS) entry which is preliminary data.</text>
</comment>
<proteinExistence type="predicted"/>
<dbReference type="PANTHER" id="PTHR33112">
    <property type="entry name" value="DOMAIN PROTEIN, PUTATIVE-RELATED"/>
    <property type="match status" value="1"/>
</dbReference>
<dbReference type="AlphaFoldDB" id="A0A0G2HJ96"/>
<reference evidence="1 2" key="2">
    <citation type="submission" date="2015-05" db="EMBL/GenBank/DDBJ databases">
        <authorList>
            <person name="Morales-Cruz A."/>
            <person name="Amrine K.C."/>
            <person name="Cantu D."/>
        </authorList>
    </citation>
    <scope>NUCLEOTIDE SEQUENCE [LARGE SCALE GENOMIC DNA]</scope>
    <source>
        <strain evidence="1">DA912</strain>
    </source>
</reference>
<name>A0A0G2HJ96_9PEZI</name>
<dbReference type="PROSITE" id="PS51257">
    <property type="entry name" value="PROKAR_LIPOPROTEIN"/>
    <property type="match status" value="1"/>
</dbReference>
<accession>A0A0G2HJ96</accession>
<dbReference type="STRING" id="1214573.A0A0G2HJ96"/>
<gene>
    <name evidence="1" type="ORF">UCDDA912_g04921</name>
</gene>
<dbReference type="Proteomes" id="UP000034680">
    <property type="component" value="Unassembled WGS sequence"/>
</dbReference>
<evidence type="ECO:0000313" key="1">
    <source>
        <dbReference type="EMBL" id="KKY35128.1"/>
    </source>
</evidence>
<evidence type="ECO:0000313" key="2">
    <source>
        <dbReference type="Proteomes" id="UP000034680"/>
    </source>
</evidence>
<dbReference type="PANTHER" id="PTHR33112:SF10">
    <property type="entry name" value="TOL"/>
    <property type="match status" value="1"/>
</dbReference>
<keyword evidence="2" id="KW-1185">Reference proteome</keyword>
<dbReference type="EMBL" id="LCUC01000172">
    <property type="protein sequence ID" value="KKY35128.1"/>
    <property type="molecule type" value="Genomic_DNA"/>
</dbReference>
<dbReference type="OrthoDB" id="5125733at2759"/>
<organism evidence="1 2">
    <name type="scientific">Diaporthe ampelina</name>
    <dbReference type="NCBI Taxonomy" id="1214573"/>
    <lineage>
        <taxon>Eukaryota</taxon>
        <taxon>Fungi</taxon>
        <taxon>Dikarya</taxon>
        <taxon>Ascomycota</taxon>
        <taxon>Pezizomycotina</taxon>
        <taxon>Sordariomycetes</taxon>
        <taxon>Sordariomycetidae</taxon>
        <taxon>Diaporthales</taxon>
        <taxon>Diaporthaceae</taxon>
        <taxon>Diaporthe</taxon>
    </lineage>
</organism>
<sequence>MEKVFSSAYFTIAASCAQHRFDGFLKERNQRAFVTMTAGDGAQFHVCQVIDDFDHDVEQGELNKRGWVLQERALSRRTIHFTETQTYWECGKGIKCETFTKTENRKAAFLGDSNFPHSVEAFKHGRQIQHYQGLYERYSSLRLSNAEDRPVAIAGLEQRLMTALKSTGGYGVFHLNFYRDLLWHRQLGSSTLERIKFGKSLQVPSWSWMAFDGEIRYMNAPLGGVNWNPEVMSPFKVPNPESQTTSKAQLPIEFQAPVLRLKGERPKLLLQDEPSRELDEPLKCVIVGSDKAASSKPRQHYAIILAPSRKNGTHQFYERVGVAYLSEEEFSNVESQQETETGIIH</sequence>
<reference evidence="1 2" key="1">
    <citation type="submission" date="2015-05" db="EMBL/GenBank/DDBJ databases">
        <title>Distinctive expansion of gene families associated with plant cell wall degradation and secondary metabolism in the genomes of grapevine trunk pathogens.</title>
        <authorList>
            <person name="Lawrence D.P."/>
            <person name="Travadon R."/>
            <person name="Rolshausen P.E."/>
            <person name="Baumgartner K."/>
        </authorList>
    </citation>
    <scope>NUCLEOTIDE SEQUENCE [LARGE SCALE GENOMIC DNA]</scope>
    <source>
        <strain evidence="1">DA912</strain>
    </source>
</reference>
<protein>
    <submittedName>
        <fullName evidence="1">Putative tol-like protein</fullName>
    </submittedName>
</protein>